<dbReference type="EMBL" id="JAEACQ010000198">
    <property type="protein sequence ID" value="MBL7628947.1"/>
    <property type="molecule type" value="Genomic_DNA"/>
</dbReference>
<sequence>MTATPTAPVGIPPAVTEETAPFWEAAAAGRLLVERCVRCEAESFPPYGMCRACRGRDVEHVEITGPGHVYSFTVNYQRWMPGLEVPYALVLVEFAGHPGVRVFGRLRGCPPQEARIGMAVEVGFEPGPGGYAVPSFIAVAAESAVPAEGAAGAERAA</sequence>
<dbReference type="PANTHER" id="PTHR34075:SF5">
    <property type="entry name" value="BLR3430 PROTEIN"/>
    <property type="match status" value="1"/>
</dbReference>
<name>A0A937RF97_9ACTN</name>
<dbReference type="InterPro" id="IPR002878">
    <property type="entry name" value="ChsH2_C"/>
</dbReference>
<evidence type="ECO:0000313" key="4">
    <source>
        <dbReference type="Proteomes" id="UP000604475"/>
    </source>
</evidence>
<organism evidence="3 4">
    <name type="scientific">Frankia nepalensis</name>
    <dbReference type="NCBI Taxonomy" id="1836974"/>
    <lineage>
        <taxon>Bacteria</taxon>
        <taxon>Bacillati</taxon>
        <taxon>Actinomycetota</taxon>
        <taxon>Actinomycetes</taxon>
        <taxon>Frankiales</taxon>
        <taxon>Frankiaceae</taxon>
        <taxon>Frankia</taxon>
    </lineage>
</organism>
<proteinExistence type="predicted"/>
<dbReference type="Pfam" id="PF12172">
    <property type="entry name" value="zf-ChsH2"/>
    <property type="match status" value="1"/>
</dbReference>
<dbReference type="Pfam" id="PF01796">
    <property type="entry name" value="OB_ChsH2_C"/>
    <property type="match status" value="1"/>
</dbReference>
<protein>
    <submittedName>
        <fullName evidence="3">OB-fold domain-containing protein</fullName>
    </submittedName>
</protein>
<dbReference type="Gene3D" id="6.10.30.10">
    <property type="match status" value="1"/>
</dbReference>
<keyword evidence="4" id="KW-1185">Reference proteome</keyword>
<gene>
    <name evidence="3" type="ORF">I7412_17640</name>
</gene>
<dbReference type="InterPro" id="IPR052513">
    <property type="entry name" value="Thioester_dehydratase-like"/>
</dbReference>
<comment type="caution">
    <text evidence="3">The sequence shown here is derived from an EMBL/GenBank/DDBJ whole genome shotgun (WGS) entry which is preliminary data.</text>
</comment>
<accession>A0A937RF97</accession>
<dbReference type="InterPro" id="IPR012340">
    <property type="entry name" value="NA-bd_OB-fold"/>
</dbReference>
<evidence type="ECO:0000313" key="3">
    <source>
        <dbReference type="EMBL" id="MBL7628947.1"/>
    </source>
</evidence>
<dbReference type="AlphaFoldDB" id="A0A937RF97"/>
<evidence type="ECO:0000259" key="2">
    <source>
        <dbReference type="Pfam" id="PF12172"/>
    </source>
</evidence>
<dbReference type="InterPro" id="IPR022002">
    <property type="entry name" value="ChsH2_Znr"/>
</dbReference>
<dbReference type="SUPFAM" id="SSF50249">
    <property type="entry name" value="Nucleic acid-binding proteins"/>
    <property type="match status" value="1"/>
</dbReference>
<dbReference type="PANTHER" id="PTHR34075">
    <property type="entry name" value="BLR3430 PROTEIN"/>
    <property type="match status" value="1"/>
</dbReference>
<reference evidence="3" key="1">
    <citation type="submission" date="2020-12" db="EMBL/GenBank/DDBJ databases">
        <title>Genomic characterization of non-nitrogen-fixing Frankia strains.</title>
        <authorList>
            <person name="Carlos-Shanley C."/>
            <person name="Guerra T."/>
            <person name="Hahn D."/>
        </authorList>
    </citation>
    <scope>NUCLEOTIDE SEQUENCE</scope>
    <source>
        <strain evidence="3">CN6</strain>
    </source>
</reference>
<feature type="domain" description="ChsH2 rubredoxin-like zinc ribbon" evidence="2">
    <location>
        <begin position="23"/>
        <end position="59"/>
    </location>
</feature>
<dbReference type="RefSeq" id="WP_203006921.1">
    <property type="nucleotide sequence ID" value="NZ_JADWYU010000060.1"/>
</dbReference>
<evidence type="ECO:0000259" key="1">
    <source>
        <dbReference type="Pfam" id="PF01796"/>
    </source>
</evidence>
<feature type="domain" description="ChsH2 C-terminal OB-fold" evidence="1">
    <location>
        <begin position="61"/>
        <end position="124"/>
    </location>
</feature>
<dbReference type="Proteomes" id="UP000604475">
    <property type="component" value="Unassembled WGS sequence"/>
</dbReference>